<organism evidence="1 2">
    <name type="scientific">Tessaracoccus aquimaris</name>
    <dbReference type="NCBI Taxonomy" id="1332264"/>
    <lineage>
        <taxon>Bacteria</taxon>
        <taxon>Bacillati</taxon>
        <taxon>Actinomycetota</taxon>
        <taxon>Actinomycetes</taxon>
        <taxon>Propionibacteriales</taxon>
        <taxon>Propionibacteriaceae</taxon>
        <taxon>Tessaracoccus</taxon>
    </lineage>
</organism>
<reference evidence="2" key="1">
    <citation type="submission" date="2017-02" db="EMBL/GenBank/DDBJ databases">
        <title>Tessaracoccus aquaemaris sp. nov., isolated from the intestine of a Korean rockfish, Sebastes schlegelii, in a marine aquaculture pond.</title>
        <authorList>
            <person name="Tak E.J."/>
            <person name="Bae J.-W."/>
        </authorList>
    </citation>
    <scope>NUCLEOTIDE SEQUENCE [LARGE SCALE GENOMIC DNA]</scope>
    <source>
        <strain evidence="2">NSG39</strain>
    </source>
</reference>
<evidence type="ECO:0000313" key="2">
    <source>
        <dbReference type="Proteomes" id="UP000188145"/>
    </source>
</evidence>
<dbReference type="KEGG" id="tes:BW730_03195"/>
<gene>
    <name evidence="1" type="ORF">BW730_03195</name>
</gene>
<dbReference type="OrthoDB" id="10001263at2"/>
<evidence type="ECO:0000313" key="1">
    <source>
        <dbReference type="EMBL" id="AQP46680.1"/>
    </source>
</evidence>
<dbReference type="AlphaFoldDB" id="A0A1Q2CKT5"/>
<sequence length="61" mass="6335">MIWIVIFGTLAVAGAVALVVYAVGLAHKAADVRHEIEVVGDRAGQITALVGQLELPPSGRD</sequence>
<dbReference type="RefSeq" id="WP_077684988.1">
    <property type="nucleotide sequence ID" value="NZ_CP019606.1"/>
</dbReference>
<dbReference type="EMBL" id="CP019606">
    <property type="protein sequence ID" value="AQP46680.1"/>
    <property type="molecule type" value="Genomic_DNA"/>
</dbReference>
<accession>A0A1Q2CKT5</accession>
<protein>
    <submittedName>
        <fullName evidence="1">Uncharacterized protein</fullName>
    </submittedName>
</protein>
<name>A0A1Q2CKT5_9ACTN</name>
<dbReference type="STRING" id="1332264.BW730_03195"/>
<keyword evidence="2" id="KW-1185">Reference proteome</keyword>
<dbReference type="Proteomes" id="UP000188145">
    <property type="component" value="Chromosome"/>
</dbReference>
<proteinExistence type="predicted"/>